<dbReference type="CDD" id="cd00014">
    <property type="entry name" value="CH_SF"/>
    <property type="match status" value="1"/>
</dbReference>
<keyword evidence="2" id="KW-1185">Reference proteome</keyword>
<organism evidence="1 2">
    <name type="scientific">Owenia fusiformis</name>
    <name type="common">Polychaete worm</name>
    <dbReference type="NCBI Taxonomy" id="6347"/>
    <lineage>
        <taxon>Eukaryota</taxon>
        <taxon>Metazoa</taxon>
        <taxon>Spiralia</taxon>
        <taxon>Lophotrochozoa</taxon>
        <taxon>Annelida</taxon>
        <taxon>Polychaeta</taxon>
        <taxon>Sedentaria</taxon>
        <taxon>Canalipalpata</taxon>
        <taxon>Sabellida</taxon>
        <taxon>Oweniida</taxon>
        <taxon>Oweniidae</taxon>
        <taxon>Owenia</taxon>
    </lineage>
</organism>
<evidence type="ECO:0000313" key="2">
    <source>
        <dbReference type="Proteomes" id="UP000749559"/>
    </source>
</evidence>
<dbReference type="PRINTS" id="PR00888">
    <property type="entry name" value="SM22CALPONIN"/>
</dbReference>
<proteinExistence type="predicted"/>
<dbReference type="PANTHER" id="PTHR47385">
    <property type="entry name" value="CALPONIN"/>
    <property type="match status" value="1"/>
</dbReference>
<dbReference type="SMART" id="SM00033">
    <property type="entry name" value="CH"/>
    <property type="match status" value="1"/>
</dbReference>
<dbReference type="PANTHER" id="PTHR47385:SF24">
    <property type="entry name" value="MUSCLE-SPECIFIC PROTEIN 20"/>
    <property type="match status" value="1"/>
</dbReference>
<dbReference type="EMBL" id="CAIIXF020000003">
    <property type="protein sequence ID" value="CAH1780561.1"/>
    <property type="molecule type" value="Genomic_DNA"/>
</dbReference>
<dbReference type="PROSITE" id="PS50021">
    <property type="entry name" value="CH"/>
    <property type="match status" value="1"/>
</dbReference>
<dbReference type="InterPro" id="IPR001715">
    <property type="entry name" value="CH_dom"/>
</dbReference>
<feature type="non-terminal residue" evidence="1">
    <location>
        <position position="1"/>
    </location>
</feature>
<accession>A0A8J1Y774</accession>
<dbReference type="Proteomes" id="UP000749559">
    <property type="component" value="Unassembled WGS sequence"/>
</dbReference>
<name>A0A8J1Y774_OWEFU</name>
<dbReference type="GO" id="GO:0007015">
    <property type="term" value="P:actin filament organization"/>
    <property type="evidence" value="ECO:0007669"/>
    <property type="project" value="TreeGrafter"/>
</dbReference>
<dbReference type="SUPFAM" id="SSF47576">
    <property type="entry name" value="Calponin-homology domain, CH-domain"/>
    <property type="match status" value="1"/>
</dbReference>
<dbReference type="Pfam" id="PF00307">
    <property type="entry name" value="CH"/>
    <property type="match status" value="1"/>
</dbReference>
<dbReference type="Gene3D" id="1.10.418.10">
    <property type="entry name" value="Calponin-like domain"/>
    <property type="match status" value="1"/>
</dbReference>
<comment type="caution">
    <text evidence="1">The sequence shown here is derived from an EMBL/GenBank/DDBJ whole genome shotgun (WGS) entry which is preliminary data.</text>
</comment>
<dbReference type="InterPro" id="IPR050606">
    <property type="entry name" value="Calponin-like"/>
</dbReference>
<reference evidence="1" key="1">
    <citation type="submission" date="2022-03" db="EMBL/GenBank/DDBJ databases">
        <authorList>
            <person name="Martin C."/>
        </authorList>
    </citation>
    <scope>NUCLEOTIDE SEQUENCE</scope>
</reference>
<dbReference type="GO" id="GO:0051015">
    <property type="term" value="F:actin filament binding"/>
    <property type="evidence" value="ECO:0007669"/>
    <property type="project" value="TreeGrafter"/>
</dbReference>
<dbReference type="GO" id="GO:0015629">
    <property type="term" value="C:actin cytoskeleton"/>
    <property type="evidence" value="ECO:0007669"/>
    <property type="project" value="TreeGrafter"/>
</dbReference>
<protein>
    <submittedName>
        <fullName evidence="1">Uncharacterized protein</fullName>
    </submittedName>
</protein>
<dbReference type="InterPro" id="IPR036872">
    <property type="entry name" value="CH_dom_sf"/>
</dbReference>
<sequence>DPQLMNILDLQLLTVHTLHLSVDHSFFTPFFQQKINTSMANRAAKSGDAYDMEKKRIGRYDKEEELGVPAAIVEWLNAIMADGEQCPGTSCDQIHAYLKDGVVLCKVMQKLTGAKVSFKAKATSTFVAAGNVENFNKAASAYGLATESLFQTTDLWEGRKANMLNVINCLSNLGFLANSKNYPVKYEPPKAATTEELVGQIGSFD</sequence>
<dbReference type="AlphaFoldDB" id="A0A8J1Y774"/>
<evidence type="ECO:0000313" key="1">
    <source>
        <dbReference type="EMBL" id="CAH1780561.1"/>
    </source>
</evidence>
<gene>
    <name evidence="1" type="ORF">OFUS_LOCUS7242</name>
</gene>
<dbReference type="OrthoDB" id="676979at2759"/>
<dbReference type="InterPro" id="IPR003096">
    <property type="entry name" value="SM22_calponin"/>
</dbReference>